<evidence type="ECO:0008006" key="3">
    <source>
        <dbReference type="Google" id="ProtNLM"/>
    </source>
</evidence>
<keyword evidence="2" id="KW-1185">Reference proteome</keyword>
<dbReference type="Proteomes" id="UP001223072">
    <property type="component" value="Unassembled WGS sequence"/>
</dbReference>
<protein>
    <recommendedName>
        <fullName evidence="3">Histidine kinase/HSP90-like ATPase domain-containing protein</fullName>
    </recommendedName>
</protein>
<dbReference type="EMBL" id="JAUSZS010000003">
    <property type="protein sequence ID" value="MDQ0932728.1"/>
    <property type="molecule type" value="Genomic_DNA"/>
</dbReference>
<dbReference type="Gene3D" id="3.30.565.10">
    <property type="entry name" value="Histidine kinase-like ATPase, C-terminal domain"/>
    <property type="match status" value="1"/>
</dbReference>
<evidence type="ECO:0000313" key="1">
    <source>
        <dbReference type="EMBL" id="MDQ0932728.1"/>
    </source>
</evidence>
<organism evidence="1 2">
    <name type="scientific">Streptomyces turgidiscabies</name>
    <dbReference type="NCBI Taxonomy" id="85558"/>
    <lineage>
        <taxon>Bacteria</taxon>
        <taxon>Bacillati</taxon>
        <taxon>Actinomycetota</taxon>
        <taxon>Actinomycetes</taxon>
        <taxon>Kitasatosporales</taxon>
        <taxon>Streptomycetaceae</taxon>
        <taxon>Streptomyces</taxon>
    </lineage>
</organism>
<comment type="caution">
    <text evidence="1">The sequence shown here is derived from an EMBL/GenBank/DDBJ whole genome shotgun (WGS) entry which is preliminary data.</text>
</comment>
<proteinExistence type="predicted"/>
<reference evidence="1 2" key="1">
    <citation type="submission" date="2023-07" db="EMBL/GenBank/DDBJ databases">
        <title>Comparative genomics of wheat-associated soil bacteria to identify genetic determinants of phenazine resistance.</title>
        <authorList>
            <person name="Mouncey N."/>
        </authorList>
    </citation>
    <scope>NUCLEOTIDE SEQUENCE [LARGE SCALE GENOMIC DNA]</scope>
    <source>
        <strain evidence="1 2">W2I16</strain>
    </source>
</reference>
<accession>A0ABU0RM15</accession>
<evidence type="ECO:0000313" key="2">
    <source>
        <dbReference type="Proteomes" id="UP001223072"/>
    </source>
</evidence>
<gene>
    <name evidence="1" type="ORF">QFZ49_002658</name>
</gene>
<dbReference type="InterPro" id="IPR036890">
    <property type="entry name" value="HATPase_C_sf"/>
</dbReference>
<name>A0ABU0RM15_9ACTN</name>
<sequence length="170" mass="18093">MCASLAVSACPISTDLTKAPPPSPGTLTYGFTLPAEAVSSRVARATTRVVLQTHGLEEMADVAVQVVSELTACAFRFAADASVYVSLRWREGEFQVVVYDGHRRHTHPRLAAACDERRGDALGVLGCVVEGCGGEWGFGEAREPGGGTRMWAVLPWAGAREFTEAGVGRR</sequence>